<name>D4JRG6_9FIRM</name>
<comment type="similarity">
    <text evidence="1">Belongs to the PemK/MazF family.</text>
</comment>
<dbReference type="GO" id="GO:0016075">
    <property type="term" value="P:rRNA catabolic process"/>
    <property type="evidence" value="ECO:0007669"/>
    <property type="project" value="TreeGrafter"/>
</dbReference>
<dbReference type="GO" id="GO:0006402">
    <property type="term" value="P:mRNA catabolic process"/>
    <property type="evidence" value="ECO:0007669"/>
    <property type="project" value="TreeGrafter"/>
</dbReference>
<dbReference type="Gene3D" id="2.30.30.110">
    <property type="match status" value="1"/>
</dbReference>
<evidence type="ECO:0000256" key="1">
    <source>
        <dbReference type="ARBA" id="ARBA00007521"/>
    </source>
</evidence>
<dbReference type="PATRIC" id="fig|657319.3.peg.289"/>
<gene>
    <name evidence="3" type="ORF">EUS_03700</name>
</gene>
<evidence type="ECO:0000313" key="3">
    <source>
        <dbReference type="EMBL" id="CBK95685.1"/>
    </source>
</evidence>
<sequence length="184" mass="21272">MENTNIPRKVKRGEIYLYDFGANPESIQNGVRPVLVVQCDEGNEASKTTIIAAMTTVIKKCYMSSHIVLGDNFGLKEPSMVMLEQIRTVNQFELTKFIGFVDSEYLQKRINIGLKKILGFWVERPPKRKNDIRCLCCKCLNDYKSNPAYIIRRLNPFEKIKHQCDKCSGSGYDYLIYDRSSVRR</sequence>
<dbReference type="PANTHER" id="PTHR33988">
    <property type="entry name" value="ENDORIBONUCLEASE MAZF-RELATED"/>
    <property type="match status" value="1"/>
</dbReference>
<dbReference type="PANTHER" id="PTHR33988:SF2">
    <property type="entry name" value="ENDORIBONUCLEASE MAZF"/>
    <property type="match status" value="1"/>
</dbReference>
<reference evidence="3 4" key="1">
    <citation type="submission" date="2010-03" db="EMBL/GenBank/DDBJ databases">
        <title>The genome sequence of Eubacterium siraeum 70/3.</title>
        <authorList>
            <consortium name="metaHIT consortium -- http://www.metahit.eu/"/>
            <person name="Pajon A."/>
            <person name="Turner K."/>
            <person name="Parkhill J."/>
            <person name="Duncan S."/>
            <person name="Flint H."/>
        </authorList>
    </citation>
    <scope>NUCLEOTIDE SEQUENCE [LARGE SCALE GENOMIC DNA]</scope>
    <source>
        <strain evidence="3 4">70/3</strain>
    </source>
</reference>
<keyword evidence="2" id="KW-1277">Toxin-antitoxin system</keyword>
<dbReference type="InterPro" id="IPR003477">
    <property type="entry name" value="PemK-like"/>
</dbReference>
<protein>
    <submittedName>
        <fullName evidence="3">Growth inhibitor</fullName>
    </submittedName>
</protein>
<dbReference type="BioCyc" id="ESIR657319:G136K-310-MONOMER"/>
<dbReference type="Pfam" id="PF02452">
    <property type="entry name" value="PemK_toxin"/>
    <property type="match status" value="1"/>
</dbReference>
<dbReference type="Proteomes" id="UP000008803">
    <property type="component" value="Chromosome"/>
</dbReference>
<dbReference type="InterPro" id="IPR011067">
    <property type="entry name" value="Plasmid_toxin/cell-grow_inhib"/>
</dbReference>
<dbReference type="KEGG" id="esu:EUS_03700"/>
<dbReference type="GO" id="GO:0003677">
    <property type="term" value="F:DNA binding"/>
    <property type="evidence" value="ECO:0007669"/>
    <property type="project" value="InterPro"/>
</dbReference>
<reference evidence="3 4" key="2">
    <citation type="submission" date="2010-03" db="EMBL/GenBank/DDBJ databases">
        <authorList>
            <person name="Pajon A."/>
        </authorList>
    </citation>
    <scope>NUCLEOTIDE SEQUENCE [LARGE SCALE GENOMIC DNA]</scope>
    <source>
        <strain evidence="3 4">70/3</strain>
    </source>
</reference>
<proteinExistence type="inferred from homology"/>
<dbReference type="HOGENOM" id="CLU_124863_0_0_9"/>
<accession>D4JRG6</accession>
<dbReference type="AlphaFoldDB" id="D4JRG6"/>
<dbReference type="SUPFAM" id="SSF50118">
    <property type="entry name" value="Cell growth inhibitor/plasmid maintenance toxic component"/>
    <property type="match status" value="1"/>
</dbReference>
<evidence type="ECO:0000313" key="4">
    <source>
        <dbReference type="Proteomes" id="UP000008803"/>
    </source>
</evidence>
<evidence type="ECO:0000256" key="2">
    <source>
        <dbReference type="ARBA" id="ARBA00022649"/>
    </source>
</evidence>
<dbReference type="GO" id="GO:0004521">
    <property type="term" value="F:RNA endonuclease activity"/>
    <property type="evidence" value="ECO:0007669"/>
    <property type="project" value="TreeGrafter"/>
</dbReference>
<dbReference type="EMBL" id="FP929044">
    <property type="protein sequence ID" value="CBK95685.1"/>
    <property type="molecule type" value="Genomic_DNA"/>
</dbReference>
<organism evidence="3 4">
    <name type="scientific">[Eubacterium] siraeum 70/3</name>
    <dbReference type="NCBI Taxonomy" id="657319"/>
    <lineage>
        <taxon>Bacteria</taxon>
        <taxon>Bacillati</taxon>
        <taxon>Bacillota</taxon>
        <taxon>Clostridia</taxon>
        <taxon>Eubacteriales</taxon>
        <taxon>Oscillospiraceae</taxon>
        <taxon>Oscillospiraceae incertae sedis</taxon>
    </lineage>
</organism>